<comment type="caution">
    <text evidence="2">The sequence shown here is derived from an EMBL/GenBank/DDBJ whole genome shotgun (WGS) entry which is preliminary data.</text>
</comment>
<organism evidence="2 3">
    <name type="scientific">Streptomyces pimonensis</name>
    <dbReference type="NCBI Taxonomy" id="2860288"/>
    <lineage>
        <taxon>Bacteria</taxon>
        <taxon>Bacillati</taxon>
        <taxon>Actinomycetota</taxon>
        <taxon>Actinomycetes</taxon>
        <taxon>Kitasatosporales</taxon>
        <taxon>Streptomycetaceae</taxon>
        <taxon>Streptomyces</taxon>
    </lineage>
</organism>
<evidence type="ECO:0000313" key="3">
    <source>
        <dbReference type="Proteomes" id="UP001567537"/>
    </source>
</evidence>
<accession>A0ABV4J2C0</accession>
<dbReference type="EMBL" id="JAHWZY010000021">
    <property type="protein sequence ID" value="MEZ3181066.1"/>
    <property type="molecule type" value="Genomic_DNA"/>
</dbReference>
<keyword evidence="3" id="KW-1185">Reference proteome</keyword>
<dbReference type="Proteomes" id="UP001567537">
    <property type="component" value="Unassembled WGS sequence"/>
</dbReference>
<dbReference type="InterPro" id="IPR025375">
    <property type="entry name" value="DUF4365"/>
</dbReference>
<sequence length="325" mass="37171">MRRKSSAKVATIGVTRTKLTVEDELEWLFREQPTEDFGIDAHTEVVDGKDVRGRLLALQIKSGMSWFRETAPGGWWFRPDGEHVAYWLNHSLPVAVVLYHPETKRCHWQLVNRQTLQETSTGGWKLLVPEAQVLDSSARKALREAAEGDPYELRIRELQLAKPWMELLASGKRLVVDIEEWVNKSTGRGDIRLAIDKEDGEEPEKLASWGVFLGLASYAEVVPKLFAWADTRVHPETYDGTEYDQCRADCCIWADEYEVFAAVPFEEWKRGLDTERIRPYRNGGGEVDFYRLELTLNELGKAFLVVDRFGMEGGRLLTRVDNPGD</sequence>
<evidence type="ECO:0000259" key="1">
    <source>
        <dbReference type="Pfam" id="PF14280"/>
    </source>
</evidence>
<name>A0ABV4J2C0_9ACTN</name>
<proteinExistence type="predicted"/>
<evidence type="ECO:0000313" key="2">
    <source>
        <dbReference type="EMBL" id="MEZ3181066.1"/>
    </source>
</evidence>
<feature type="domain" description="DUF4365" evidence="1">
    <location>
        <begin position="12"/>
        <end position="145"/>
    </location>
</feature>
<dbReference type="Pfam" id="PF14280">
    <property type="entry name" value="DUF4365"/>
    <property type="match status" value="1"/>
</dbReference>
<protein>
    <submittedName>
        <fullName evidence="2">DUF4365 domain-containing protein</fullName>
    </submittedName>
</protein>
<gene>
    <name evidence="2" type="ORF">KYY02_20935</name>
</gene>
<reference evidence="2 3" key="1">
    <citation type="journal article" date="2021" name="Res Sq">
        <title>Streptomyces Pimoensis sp. nov., Isolated From the Taklimakan Desert in Xinjiang, China.</title>
        <authorList>
            <person name="Zhang P."/>
            <person name="Luo X."/>
            <person name="Luo X."/>
            <person name="Liu Z."/>
            <person name="Xia Z."/>
            <person name="Wan C."/>
            <person name="zhang L."/>
        </authorList>
    </citation>
    <scope>NUCLEOTIDE SEQUENCE [LARGE SCALE GENOMIC DNA]</scope>
    <source>
        <strain evidence="2 3">TRM75549</strain>
    </source>
</reference>